<dbReference type="Gene3D" id="3.10.129.110">
    <property type="entry name" value="Polyketide synthase dehydratase"/>
    <property type="match status" value="1"/>
</dbReference>
<dbReference type="Proteomes" id="UP000646738">
    <property type="component" value="Unassembled WGS sequence"/>
</dbReference>
<evidence type="ECO:0000313" key="5">
    <source>
        <dbReference type="EMBL" id="GHI58313.1"/>
    </source>
</evidence>
<keyword evidence="6" id="KW-1185">Reference proteome</keyword>
<organism evidence="5 6">
    <name type="scientific">Streptomyces rubradiris</name>
    <name type="common">Streptomyces achromogenes subsp. rubradiris</name>
    <dbReference type="NCBI Taxonomy" id="285531"/>
    <lineage>
        <taxon>Bacteria</taxon>
        <taxon>Bacillati</taxon>
        <taxon>Actinomycetota</taxon>
        <taxon>Actinomycetes</taxon>
        <taxon>Kitasatosporales</taxon>
        <taxon>Streptomycetaceae</taxon>
        <taxon>Streptomyces</taxon>
    </lineage>
</organism>
<feature type="region of interest" description="Disordered" evidence="3">
    <location>
        <begin position="239"/>
        <end position="264"/>
    </location>
</feature>
<evidence type="ECO:0000256" key="3">
    <source>
        <dbReference type="SAM" id="MobiDB-lite"/>
    </source>
</evidence>
<dbReference type="PANTHER" id="PTHR43775">
    <property type="entry name" value="FATTY ACID SYNTHASE"/>
    <property type="match status" value="1"/>
</dbReference>
<dbReference type="InterPro" id="IPR014043">
    <property type="entry name" value="Acyl_transferase_dom"/>
</dbReference>
<name>A0ABQ3RR32_STRRR</name>
<dbReference type="InterPro" id="IPR001227">
    <property type="entry name" value="Ac_transferase_dom_sf"/>
</dbReference>
<reference evidence="6" key="1">
    <citation type="submission" date="2023-07" db="EMBL/GenBank/DDBJ databases">
        <title>Whole genome shotgun sequence of Streptomyces achromogenes subsp. rubradiris NBRC 14000.</title>
        <authorList>
            <person name="Komaki H."/>
            <person name="Tamura T."/>
        </authorList>
    </citation>
    <scope>NUCLEOTIDE SEQUENCE [LARGE SCALE GENOMIC DNA]</scope>
    <source>
        <strain evidence="6">NBRC 14000</strain>
    </source>
</reference>
<gene>
    <name evidence="5" type="ORF">Srubr_81590</name>
</gene>
<dbReference type="InterPro" id="IPR016035">
    <property type="entry name" value="Acyl_Trfase/lysoPLipase"/>
</dbReference>
<feature type="compositionally biased region" description="Gly residues" evidence="3">
    <location>
        <begin position="254"/>
        <end position="264"/>
    </location>
</feature>
<evidence type="ECO:0000256" key="2">
    <source>
        <dbReference type="ARBA" id="ARBA00022553"/>
    </source>
</evidence>
<dbReference type="Gene3D" id="3.30.70.3290">
    <property type="match status" value="1"/>
</dbReference>
<dbReference type="Gene3D" id="3.40.366.10">
    <property type="entry name" value="Malonyl-Coenzyme A Acyl Carrier Protein, domain 2"/>
    <property type="match status" value="1"/>
</dbReference>
<comment type="caution">
    <text evidence="5">The sequence shown here is derived from an EMBL/GenBank/DDBJ whole genome shotgun (WGS) entry which is preliminary data.</text>
</comment>
<sequence length="264" mass="28250">MVLSGDPEALADALSELAESGVDVRRVAVDYASHSDQVEAVRDHLAVALADLSPAEPTVPFHSTVTEGRATGALDGGYWYRNLRQQVRFGPTIDRLLEQGFGAFVEVSPHPCWSSRSLRPYTTRPRKRSSSFVAPGRRRARPSGAIDGRAVRPRRPGGLARPARRRRRPAAWVDLPTYPFERQHFWRRPVPSAGASGMGLDDAGHPLLGALVRLPESGGLVATGRWSASTLAWCGRHRGPDGSDGAPVRVPEAGTGGAGTVGSG</sequence>
<dbReference type="Pfam" id="PF00698">
    <property type="entry name" value="Acyl_transf_1"/>
    <property type="match status" value="1"/>
</dbReference>
<feature type="region of interest" description="Disordered" evidence="3">
    <location>
        <begin position="115"/>
        <end position="165"/>
    </location>
</feature>
<keyword evidence="1" id="KW-0596">Phosphopantetheine</keyword>
<dbReference type="InterPro" id="IPR042104">
    <property type="entry name" value="PKS_dehydratase_sf"/>
</dbReference>
<dbReference type="SUPFAM" id="SSF52151">
    <property type="entry name" value="FabD/lysophospholipase-like"/>
    <property type="match status" value="1"/>
</dbReference>
<evidence type="ECO:0000313" key="6">
    <source>
        <dbReference type="Proteomes" id="UP000646738"/>
    </source>
</evidence>
<dbReference type="InterPro" id="IPR050091">
    <property type="entry name" value="PKS_NRPS_Biosynth_Enz"/>
</dbReference>
<keyword evidence="2" id="KW-0597">Phosphoprotein</keyword>
<dbReference type="EMBL" id="BNEA01000019">
    <property type="protein sequence ID" value="GHI58313.1"/>
    <property type="molecule type" value="Genomic_DNA"/>
</dbReference>
<dbReference type="SMART" id="SM00827">
    <property type="entry name" value="PKS_AT"/>
    <property type="match status" value="1"/>
</dbReference>
<dbReference type="PANTHER" id="PTHR43775:SF37">
    <property type="entry name" value="SI:DKEY-61P9.11"/>
    <property type="match status" value="1"/>
</dbReference>
<proteinExistence type="predicted"/>
<feature type="domain" description="Malonyl-CoA:ACP transacylase (MAT)" evidence="4">
    <location>
        <begin position="1"/>
        <end position="140"/>
    </location>
</feature>
<accession>A0ABQ3RR32</accession>
<protein>
    <recommendedName>
        <fullName evidence="4">Malonyl-CoA:ACP transacylase (MAT) domain-containing protein</fullName>
    </recommendedName>
</protein>
<evidence type="ECO:0000259" key="4">
    <source>
        <dbReference type="SMART" id="SM00827"/>
    </source>
</evidence>
<evidence type="ECO:0000256" key="1">
    <source>
        <dbReference type="ARBA" id="ARBA00022450"/>
    </source>
</evidence>